<dbReference type="RefSeq" id="WP_007536340.1">
    <property type="nucleotide sequence ID" value="NZ_HF536773.1"/>
</dbReference>
<name>K0PYZ3_9HYPH</name>
<protein>
    <submittedName>
        <fullName evidence="4">Peptidase S1 and S6 chymotrypsin/Hap</fullName>
    </submittedName>
</protein>
<comment type="caution">
    <text evidence="4">The sequence shown here is derived from an EMBL/GenBank/DDBJ whole genome shotgun (WGS) entry which is preliminary data.</text>
</comment>
<dbReference type="InterPro" id="IPR041489">
    <property type="entry name" value="PDZ_6"/>
</dbReference>
<reference evidence="4 5" key="1">
    <citation type="journal article" date="2013" name="Genome Announc.">
        <title>Draft Genome Sequence of Rhizobium mesoamericanum STM3625, a Nitrogen-Fixing Symbiont of Mimosa pudica Isolated in French Guiana (South America).</title>
        <authorList>
            <person name="Moulin L."/>
            <person name="Mornico D."/>
            <person name="Melkonian R."/>
            <person name="Klonowska A."/>
        </authorList>
    </citation>
    <scope>NUCLEOTIDE SEQUENCE [LARGE SCALE GENOMIC DNA]</scope>
    <source>
        <strain evidence="4 5">STM3625</strain>
    </source>
</reference>
<dbReference type="GO" id="GO:0004252">
    <property type="term" value="F:serine-type endopeptidase activity"/>
    <property type="evidence" value="ECO:0007669"/>
    <property type="project" value="InterPro"/>
</dbReference>
<evidence type="ECO:0000256" key="1">
    <source>
        <dbReference type="ARBA" id="ARBA00022670"/>
    </source>
</evidence>
<dbReference type="Gene3D" id="2.40.10.120">
    <property type="match status" value="1"/>
</dbReference>
<dbReference type="PANTHER" id="PTHR43343:SF3">
    <property type="entry name" value="PROTEASE DO-LIKE 8, CHLOROPLASTIC"/>
    <property type="match status" value="1"/>
</dbReference>
<evidence type="ECO:0000313" key="4">
    <source>
        <dbReference type="EMBL" id="CCM79243.1"/>
    </source>
</evidence>
<dbReference type="PROSITE" id="PS50106">
    <property type="entry name" value="PDZ"/>
    <property type="match status" value="1"/>
</dbReference>
<dbReference type="Pfam" id="PF13365">
    <property type="entry name" value="Trypsin_2"/>
    <property type="match status" value="1"/>
</dbReference>
<dbReference type="eggNOG" id="COG0265">
    <property type="taxonomic scope" value="Bacteria"/>
</dbReference>
<keyword evidence="5" id="KW-1185">Reference proteome</keyword>
<evidence type="ECO:0000313" key="5">
    <source>
        <dbReference type="Proteomes" id="UP000009319"/>
    </source>
</evidence>
<keyword evidence="1" id="KW-0645">Protease</keyword>
<keyword evidence="2" id="KW-0378">Hydrolase</keyword>
<dbReference type="PRINTS" id="PR00834">
    <property type="entry name" value="PROTEASES2C"/>
</dbReference>
<dbReference type="GO" id="GO:0006508">
    <property type="term" value="P:proteolysis"/>
    <property type="evidence" value="ECO:0007669"/>
    <property type="project" value="UniProtKB-KW"/>
</dbReference>
<accession>K0PYZ3</accession>
<proteinExistence type="predicted"/>
<dbReference type="SUPFAM" id="SSF50494">
    <property type="entry name" value="Trypsin-like serine proteases"/>
    <property type="match status" value="1"/>
</dbReference>
<dbReference type="InterPro" id="IPR051201">
    <property type="entry name" value="Chloro_Bact_Ser_Proteases"/>
</dbReference>
<dbReference type="Gene3D" id="2.30.42.10">
    <property type="match status" value="1"/>
</dbReference>
<dbReference type="InterPro" id="IPR036034">
    <property type="entry name" value="PDZ_sf"/>
</dbReference>
<sequence>MGFLDRDIQPSKDASLLDAYSHSVSNAVDLVGPAVSRIERVGGRAGHGSGFAISPDGLVVTNNHVVDDAKAVRIKTPDGAVIEGKVLGRDPDSDLALIRANDWSGAFAKLGDSKMLKRGHIAIAIGNPLGFEWTVTAGIISALGRSMRAASGRLMDDIIQTDAALNPGNSGGPLVSSAGEVIGVNTAVIQGAQSIAFSVASNTAKHVVSELLRFGHVRRAYIGIAADTVELHRRVALEAGLVQATAVRLRRVEEDSPAARAGLKEGDYLLAIDDHPTSGIDDVVRLLDGDKIDKDVEILLFSIAGRIERRTVRPTHRPQSRQG</sequence>
<evidence type="ECO:0000256" key="2">
    <source>
        <dbReference type="ARBA" id="ARBA00022801"/>
    </source>
</evidence>
<dbReference type="AlphaFoldDB" id="K0PYZ3"/>
<dbReference type="Pfam" id="PF17820">
    <property type="entry name" value="PDZ_6"/>
    <property type="match status" value="1"/>
</dbReference>
<dbReference type="SUPFAM" id="SSF50156">
    <property type="entry name" value="PDZ domain-like"/>
    <property type="match status" value="1"/>
</dbReference>
<evidence type="ECO:0000259" key="3">
    <source>
        <dbReference type="PROSITE" id="PS50106"/>
    </source>
</evidence>
<organism evidence="4 5">
    <name type="scientific">Rhizobium mesoamericanum STM3625</name>
    <dbReference type="NCBI Taxonomy" id="1211777"/>
    <lineage>
        <taxon>Bacteria</taxon>
        <taxon>Pseudomonadati</taxon>
        <taxon>Pseudomonadota</taxon>
        <taxon>Alphaproteobacteria</taxon>
        <taxon>Hyphomicrobiales</taxon>
        <taxon>Rhizobiaceae</taxon>
        <taxon>Rhizobium/Agrobacterium group</taxon>
        <taxon>Rhizobium</taxon>
    </lineage>
</organism>
<dbReference type="HOGENOM" id="CLU_020120_2_2_5"/>
<dbReference type="Proteomes" id="UP000009319">
    <property type="component" value="Unassembled WGS sequence"/>
</dbReference>
<dbReference type="InterPro" id="IPR001940">
    <property type="entry name" value="Peptidase_S1C"/>
</dbReference>
<feature type="domain" description="PDZ" evidence="3">
    <location>
        <begin position="228"/>
        <end position="287"/>
    </location>
</feature>
<dbReference type="InterPro" id="IPR001478">
    <property type="entry name" value="PDZ"/>
</dbReference>
<dbReference type="EMBL" id="CANI01000043">
    <property type="protein sequence ID" value="CCM79243.1"/>
    <property type="molecule type" value="Genomic_DNA"/>
</dbReference>
<dbReference type="PANTHER" id="PTHR43343">
    <property type="entry name" value="PEPTIDASE S12"/>
    <property type="match status" value="1"/>
</dbReference>
<gene>
    <name evidence="4" type="ORF">BN77_p10497</name>
</gene>
<dbReference type="InterPro" id="IPR009003">
    <property type="entry name" value="Peptidase_S1_PA"/>
</dbReference>
<dbReference type="STRING" id="1211777.BN77_p10497"/>